<dbReference type="Proteomes" id="UP000257109">
    <property type="component" value="Unassembled WGS sequence"/>
</dbReference>
<feature type="non-terminal residue" evidence="2">
    <location>
        <position position="1"/>
    </location>
</feature>
<evidence type="ECO:0000313" key="2">
    <source>
        <dbReference type="EMBL" id="RDX86117.1"/>
    </source>
</evidence>
<keyword evidence="1" id="KW-0732">Signal</keyword>
<comment type="caution">
    <text evidence="2">The sequence shown here is derived from an EMBL/GenBank/DDBJ whole genome shotgun (WGS) entry which is preliminary data.</text>
</comment>
<proteinExistence type="predicted"/>
<dbReference type="EMBL" id="QJKJ01006603">
    <property type="protein sequence ID" value="RDX86117.1"/>
    <property type="molecule type" value="Genomic_DNA"/>
</dbReference>
<organism evidence="2 3">
    <name type="scientific">Mucuna pruriens</name>
    <name type="common">Velvet bean</name>
    <name type="synonym">Dolichos pruriens</name>
    <dbReference type="NCBI Taxonomy" id="157652"/>
    <lineage>
        <taxon>Eukaryota</taxon>
        <taxon>Viridiplantae</taxon>
        <taxon>Streptophyta</taxon>
        <taxon>Embryophyta</taxon>
        <taxon>Tracheophyta</taxon>
        <taxon>Spermatophyta</taxon>
        <taxon>Magnoliopsida</taxon>
        <taxon>eudicotyledons</taxon>
        <taxon>Gunneridae</taxon>
        <taxon>Pentapetalae</taxon>
        <taxon>rosids</taxon>
        <taxon>fabids</taxon>
        <taxon>Fabales</taxon>
        <taxon>Fabaceae</taxon>
        <taxon>Papilionoideae</taxon>
        <taxon>50 kb inversion clade</taxon>
        <taxon>NPAAA clade</taxon>
        <taxon>indigoferoid/millettioid clade</taxon>
        <taxon>Phaseoleae</taxon>
        <taxon>Mucuna</taxon>
    </lineage>
</organism>
<feature type="signal peptide" evidence="1">
    <location>
        <begin position="1"/>
        <end position="19"/>
    </location>
</feature>
<dbReference type="AlphaFoldDB" id="A0A371G6G9"/>
<gene>
    <name evidence="2" type="ORF">CR513_32591</name>
</gene>
<evidence type="ECO:0000313" key="3">
    <source>
        <dbReference type="Proteomes" id="UP000257109"/>
    </source>
</evidence>
<accession>A0A371G6G9</accession>
<name>A0A371G6G9_MUCPR</name>
<evidence type="ECO:0000256" key="1">
    <source>
        <dbReference type="SAM" id="SignalP"/>
    </source>
</evidence>
<feature type="chain" id="PRO_5016794824" evidence="1">
    <location>
        <begin position="20"/>
        <end position="185"/>
    </location>
</feature>
<sequence length="185" mass="22099">MFSFKRLFLLFMLQREILYLTKIRRKSQRMLESTKVQAKLSYQFKVSLQNYVNSNAFNINLKFGQDRQKDRSIIIQRTFSSSISRLTVQRMYSDILSVHKVTRRPKDILSIHNETHRTKDIFYIQNEAHCPNNVLSIHKGTQRPKMLTRVHKRTQCPKMFPLSKEEIVPKVERLHYSNQESLVKV</sequence>
<keyword evidence="3" id="KW-1185">Reference proteome</keyword>
<protein>
    <submittedName>
        <fullName evidence="2">Uncharacterized protein</fullName>
    </submittedName>
</protein>
<reference evidence="2" key="1">
    <citation type="submission" date="2018-05" db="EMBL/GenBank/DDBJ databases">
        <title>Draft genome of Mucuna pruriens seed.</title>
        <authorList>
            <person name="Nnadi N.E."/>
            <person name="Vos R."/>
            <person name="Hasami M.H."/>
            <person name="Devisetty U.K."/>
            <person name="Aguiy J.C."/>
        </authorList>
    </citation>
    <scope>NUCLEOTIDE SEQUENCE [LARGE SCALE GENOMIC DNA]</scope>
    <source>
        <strain evidence="2">JCA_2017</strain>
    </source>
</reference>